<dbReference type="PANTHER" id="PTHR34580">
    <property type="match status" value="1"/>
</dbReference>
<keyword evidence="4" id="KW-1185">Reference proteome</keyword>
<evidence type="ECO:0000313" key="4">
    <source>
        <dbReference type="Proteomes" id="UP000242847"/>
    </source>
</evidence>
<dbReference type="Proteomes" id="UP000242847">
    <property type="component" value="Unassembled WGS sequence"/>
</dbReference>
<evidence type="ECO:0000313" key="3">
    <source>
        <dbReference type="EMBL" id="ONM42424.1"/>
    </source>
</evidence>
<dbReference type="OrthoDB" id="8595817at2"/>
<evidence type="ECO:0000259" key="1">
    <source>
        <dbReference type="Pfam" id="PF13280"/>
    </source>
</evidence>
<dbReference type="PANTHER" id="PTHR34580:SF1">
    <property type="entry name" value="PROTEIN PAFC"/>
    <property type="match status" value="1"/>
</dbReference>
<feature type="domain" description="WCX" evidence="2">
    <location>
        <begin position="252"/>
        <end position="329"/>
    </location>
</feature>
<dbReference type="EMBL" id="MUBC01000077">
    <property type="protein sequence ID" value="ONM42424.1"/>
    <property type="molecule type" value="Genomic_DNA"/>
</dbReference>
<organism evidence="3 4">
    <name type="scientific">Halopseudomonas pachastrellae</name>
    <dbReference type="NCBI Taxonomy" id="254161"/>
    <lineage>
        <taxon>Bacteria</taxon>
        <taxon>Pseudomonadati</taxon>
        <taxon>Pseudomonadota</taxon>
        <taxon>Gammaproteobacteria</taxon>
        <taxon>Pseudomonadales</taxon>
        <taxon>Pseudomonadaceae</taxon>
        <taxon>Halopseudomonas</taxon>
    </lineage>
</organism>
<dbReference type="InterPro" id="IPR051534">
    <property type="entry name" value="CBASS_pafABC_assoc_protein"/>
</dbReference>
<dbReference type="PROSITE" id="PS52050">
    <property type="entry name" value="WYL"/>
    <property type="match status" value="1"/>
</dbReference>
<proteinExistence type="predicted"/>
<dbReference type="Pfam" id="PF13280">
    <property type="entry name" value="WYL"/>
    <property type="match status" value="1"/>
</dbReference>
<dbReference type="Pfam" id="PF25583">
    <property type="entry name" value="WCX"/>
    <property type="match status" value="1"/>
</dbReference>
<dbReference type="AlphaFoldDB" id="A0A1S8DAI9"/>
<feature type="domain" description="WYL" evidence="1">
    <location>
        <begin position="154"/>
        <end position="220"/>
    </location>
</feature>
<gene>
    <name evidence="3" type="ORF">BXT89_18070</name>
</gene>
<sequence length="346" mass="39199">MSQHDTLMRHLALLRMIPRHPHKRATTTLHERLIEEGFTLTPRSLQRDLERLSTRFPLTCDSSEKPYRWSYVANYASDLPAMDTVEALVLVMAEQGLSDKLPPSALSHIGYRFERARQLLGSLHANGLSHWSKRVSSIPEGKSLIAPDVKAGIWDAVSDALLNQQAIEVDYLSRYKQEVQHFTVHPQGLVTRGPISYVLATINQHDDIRQLALHRFQTVQSSSVAYRSRPEFNVQDYITEGSFGLPVTAEPVVLVAQLNSHVAWKLRETPVSDDQTLSEPDADGWIELRATVPNDQQTLWWIHGFGAGFHVVQPAEWRDHQAEQAEKILSQAKKNGYQPLRQEATP</sequence>
<protein>
    <submittedName>
        <fullName evidence="3">Uncharacterized protein</fullName>
    </submittedName>
</protein>
<name>A0A1S8DAI9_9GAMM</name>
<dbReference type="STRING" id="254161.SAMN05216256_1374"/>
<dbReference type="RefSeq" id="WP_083729394.1">
    <property type="nucleotide sequence ID" value="NZ_FOUD01000037.1"/>
</dbReference>
<accession>A0A1S8DAI9</accession>
<dbReference type="InterPro" id="IPR057727">
    <property type="entry name" value="WCX_dom"/>
</dbReference>
<reference evidence="3 4" key="1">
    <citation type="submission" date="2017-01" db="EMBL/GenBank/DDBJ databases">
        <title>Draft genome sequence of Pseudomonas pachastrellae type strain CCUG 46540T from a deep sea.</title>
        <authorList>
            <person name="Gomila M."/>
            <person name="Mulet M."/>
            <person name="Lalucat J."/>
            <person name="Garcia-Valdes E."/>
        </authorList>
    </citation>
    <scope>NUCLEOTIDE SEQUENCE [LARGE SCALE GENOMIC DNA]</scope>
    <source>
        <strain evidence="3 4">CCUG 46540</strain>
    </source>
</reference>
<comment type="caution">
    <text evidence="3">The sequence shown here is derived from an EMBL/GenBank/DDBJ whole genome shotgun (WGS) entry which is preliminary data.</text>
</comment>
<dbReference type="InterPro" id="IPR026881">
    <property type="entry name" value="WYL_dom"/>
</dbReference>
<evidence type="ECO:0000259" key="2">
    <source>
        <dbReference type="Pfam" id="PF25583"/>
    </source>
</evidence>